<sequence>MKNLKQMIGLTLIVLLLAGCSANSGNSNNTGNTSNPASNEEAVNGSAATNSGSETESGNEGNEGSAVEVDKGLLNVDVTIPASFYEDTDAETVLSDAKEQGATKAVQNDDGSYTFTYPKSVHSDMMKELKQTIESGITETLDSGTFSSLKDVTYNDDFSEFTIVVDKEQYEGSMDAFVLLGLSVQGIMYNTFNGADTTDMKVPFHLKDAATDEVYDTVYFPNDNSSN</sequence>
<organism evidence="3 4">
    <name type="scientific">Paenibacillus montaniterrae</name>
    <dbReference type="NCBI Taxonomy" id="429341"/>
    <lineage>
        <taxon>Bacteria</taxon>
        <taxon>Bacillati</taxon>
        <taxon>Bacillota</taxon>
        <taxon>Bacilli</taxon>
        <taxon>Bacillales</taxon>
        <taxon>Paenibacillaceae</taxon>
        <taxon>Paenibacillus</taxon>
    </lineage>
</organism>
<accession>A0A920CWA4</accession>
<evidence type="ECO:0000256" key="1">
    <source>
        <dbReference type="SAM" id="MobiDB-lite"/>
    </source>
</evidence>
<evidence type="ECO:0008006" key="5">
    <source>
        <dbReference type="Google" id="ProtNLM"/>
    </source>
</evidence>
<dbReference type="EMBL" id="BOSE01000001">
    <property type="protein sequence ID" value="GIP15005.1"/>
    <property type="molecule type" value="Genomic_DNA"/>
</dbReference>
<reference evidence="3" key="1">
    <citation type="submission" date="2021-03" db="EMBL/GenBank/DDBJ databases">
        <title>Antimicrobial resistance genes in bacteria isolated from Japanese honey, and their potential for conferring macrolide and lincosamide resistance in the American foulbrood pathogen Paenibacillus larvae.</title>
        <authorList>
            <person name="Okamoto M."/>
            <person name="Kumagai M."/>
            <person name="Kanamori H."/>
            <person name="Takamatsu D."/>
        </authorList>
    </citation>
    <scope>NUCLEOTIDE SEQUENCE</scope>
    <source>
        <strain evidence="3">J40TS1</strain>
    </source>
</reference>
<evidence type="ECO:0000313" key="3">
    <source>
        <dbReference type="EMBL" id="GIP15005.1"/>
    </source>
</evidence>
<evidence type="ECO:0000256" key="2">
    <source>
        <dbReference type="SAM" id="SignalP"/>
    </source>
</evidence>
<protein>
    <recommendedName>
        <fullName evidence="5">Antigen I/II N-terminal domain-containing protein</fullName>
    </recommendedName>
</protein>
<feature type="signal peptide" evidence="2">
    <location>
        <begin position="1"/>
        <end position="24"/>
    </location>
</feature>
<evidence type="ECO:0000313" key="4">
    <source>
        <dbReference type="Proteomes" id="UP000683139"/>
    </source>
</evidence>
<feature type="chain" id="PRO_5039050440" description="Antigen I/II N-terminal domain-containing protein" evidence="2">
    <location>
        <begin position="25"/>
        <end position="227"/>
    </location>
</feature>
<dbReference type="Proteomes" id="UP000683139">
    <property type="component" value="Unassembled WGS sequence"/>
</dbReference>
<name>A0A920CWA4_9BACL</name>
<dbReference type="PROSITE" id="PS51257">
    <property type="entry name" value="PROKAR_LIPOPROTEIN"/>
    <property type="match status" value="1"/>
</dbReference>
<comment type="caution">
    <text evidence="3">The sequence shown here is derived from an EMBL/GenBank/DDBJ whole genome shotgun (WGS) entry which is preliminary data.</text>
</comment>
<feature type="region of interest" description="Disordered" evidence="1">
    <location>
        <begin position="27"/>
        <end position="70"/>
    </location>
</feature>
<keyword evidence="4" id="KW-1185">Reference proteome</keyword>
<dbReference type="RefSeq" id="WP_213513170.1">
    <property type="nucleotide sequence ID" value="NZ_BOSE01000001.1"/>
</dbReference>
<dbReference type="AlphaFoldDB" id="A0A920CWA4"/>
<feature type="compositionally biased region" description="Low complexity" evidence="1">
    <location>
        <begin position="49"/>
        <end position="65"/>
    </location>
</feature>
<gene>
    <name evidence="3" type="ORF">J40TS1_06470</name>
</gene>
<keyword evidence="2" id="KW-0732">Signal</keyword>
<feature type="compositionally biased region" description="Low complexity" evidence="1">
    <location>
        <begin position="27"/>
        <end position="39"/>
    </location>
</feature>
<proteinExistence type="predicted"/>